<dbReference type="EMBL" id="SZYD01000001">
    <property type="protein sequence ID" value="KAD7478336.1"/>
    <property type="molecule type" value="Genomic_DNA"/>
</dbReference>
<protein>
    <recommendedName>
        <fullName evidence="16">Protein kinase domain-containing protein</fullName>
    </recommendedName>
</protein>
<keyword evidence="8" id="KW-0067">ATP-binding</keyword>
<dbReference type="GO" id="GO:0005524">
    <property type="term" value="F:ATP binding"/>
    <property type="evidence" value="ECO:0007669"/>
    <property type="project" value="UniProtKB-KW"/>
</dbReference>
<keyword evidence="5" id="KW-0732">Signal</keyword>
<dbReference type="Pfam" id="PF07714">
    <property type="entry name" value="PK_Tyr_Ser-Thr"/>
    <property type="match status" value="1"/>
</dbReference>
<evidence type="ECO:0000256" key="11">
    <source>
        <dbReference type="ARBA" id="ARBA00023157"/>
    </source>
</evidence>
<dbReference type="SMART" id="SM00220">
    <property type="entry name" value="S_TKc"/>
    <property type="match status" value="1"/>
</dbReference>
<evidence type="ECO:0000256" key="9">
    <source>
        <dbReference type="ARBA" id="ARBA00022989"/>
    </source>
</evidence>
<dbReference type="PANTHER" id="PTHR27005">
    <property type="entry name" value="WALL-ASSOCIATED RECEPTOR KINASE-LIKE 21"/>
    <property type="match status" value="1"/>
</dbReference>
<evidence type="ECO:0000256" key="15">
    <source>
        <dbReference type="SAM" id="Phobius"/>
    </source>
</evidence>
<dbReference type="Proteomes" id="UP000326396">
    <property type="component" value="Linkage Group LG1"/>
</dbReference>
<evidence type="ECO:0000256" key="10">
    <source>
        <dbReference type="ARBA" id="ARBA00023136"/>
    </source>
</evidence>
<dbReference type="InterPro" id="IPR000719">
    <property type="entry name" value="Prot_kinase_dom"/>
</dbReference>
<accession>A0A5N6Q2N4</accession>
<evidence type="ECO:0000256" key="7">
    <source>
        <dbReference type="ARBA" id="ARBA00022777"/>
    </source>
</evidence>
<keyword evidence="3" id="KW-0808">Transferase</keyword>
<dbReference type="InterPro" id="IPR025287">
    <property type="entry name" value="WAK_GUB"/>
</dbReference>
<keyword evidence="10 15" id="KW-0472">Membrane</keyword>
<evidence type="ECO:0000256" key="14">
    <source>
        <dbReference type="ARBA" id="ARBA00047951"/>
    </source>
</evidence>
<evidence type="ECO:0000256" key="5">
    <source>
        <dbReference type="ARBA" id="ARBA00022729"/>
    </source>
</evidence>
<comment type="caution">
    <text evidence="17">The sequence shown here is derived from an EMBL/GenBank/DDBJ whole genome shotgun (WGS) entry which is preliminary data.</text>
</comment>
<keyword evidence="2" id="KW-0723">Serine/threonine-protein kinase</keyword>
<evidence type="ECO:0000256" key="4">
    <source>
        <dbReference type="ARBA" id="ARBA00022692"/>
    </source>
</evidence>
<keyword evidence="4 15" id="KW-0812">Transmembrane</keyword>
<keyword evidence="11" id="KW-1015">Disulfide bond</keyword>
<evidence type="ECO:0000256" key="3">
    <source>
        <dbReference type="ARBA" id="ARBA00022679"/>
    </source>
</evidence>
<evidence type="ECO:0000313" key="17">
    <source>
        <dbReference type="EMBL" id="KAD7478336.1"/>
    </source>
</evidence>
<dbReference type="PROSITE" id="PS50011">
    <property type="entry name" value="PROTEIN_KINASE_DOM"/>
    <property type="match status" value="1"/>
</dbReference>
<dbReference type="SUPFAM" id="SSF56112">
    <property type="entry name" value="Protein kinase-like (PK-like)"/>
    <property type="match status" value="1"/>
</dbReference>
<evidence type="ECO:0000313" key="18">
    <source>
        <dbReference type="Proteomes" id="UP000326396"/>
    </source>
</evidence>
<dbReference type="PANTHER" id="PTHR27005:SF388">
    <property type="entry name" value="MITOGEN-ACTIVATED PROTEIN (MAP) KINASE KINASE KINASE 10-RELATED"/>
    <property type="match status" value="1"/>
</dbReference>
<dbReference type="AlphaFoldDB" id="A0A5N6Q2N4"/>
<dbReference type="PROSITE" id="PS00108">
    <property type="entry name" value="PROTEIN_KINASE_ST"/>
    <property type="match status" value="1"/>
</dbReference>
<keyword evidence="6" id="KW-0547">Nucleotide-binding</keyword>
<dbReference type="FunFam" id="3.30.200.20:FF:000043">
    <property type="entry name" value="Wall-associated receptor kinase 2"/>
    <property type="match status" value="1"/>
</dbReference>
<keyword evidence="18" id="KW-1185">Reference proteome</keyword>
<dbReference type="InterPro" id="IPR045274">
    <property type="entry name" value="WAK-like"/>
</dbReference>
<evidence type="ECO:0000256" key="6">
    <source>
        <dbReference type="ARBA" id="ARBA00022741"/>
    </source>
</evidence>
<organism evidence="17 18">
    <name type="scientific">Mikania micrantha</name>
    <name type="common">bitter vine</name>
    <dbReference type="NCBI Taxonomy" id="192012"/>
    <lineage>
        <taxon>Eukaryota</taxon>
        <taxon>Viridiplantae</taxon>
        <taxon>Streptophyta</taxon>
        <taxon>Embryophyta</taxon>
        <taxon>Tracheophyta</taxon>
        <taxon>Spermatophyta</taxon>
        <taxon>Magnoliopsida</taxon>
        <taxon>eudicotyledons</taxon>
        <taxon>Gunneridae</taxon>
        <taxon>Pentapetalae</taxon>
        <taxon>asterids</taxon>
        <taxon>campanulids</taxon>
        <taxon>Asterales</taxon>
        <taxon>Asteraceae</taxon>
        <taxon>Asteroideae</taxon>
        <taxon>Heliantheae alliance</taxon>
        <taxon>Eupatorieae</taxon>
        <taxon>Mikania</taxon>
    </lineage>
</organism>
<dbReference type="Gene3D" id="3.30.200.20">
    <property type="entry name" value="Phosphorylase Kinase, domain 1"/>
    <property type="match status" value="1"/>
</dbReference>
<evidence type="ECO:0000259" key="16">
    <source>
        <dbReference type="PROSITE" id="PS50011"/>
    </source>
</evidence>
<dbReference type="Gene3D" id="1.10.510.10">
    <property type="entry name" value="Transferase(Phosphotransferase) domain 1"/>
    <property type="match status" value="1"/>
</dbReference>
<comment type="catalytic activity">
    <reaction evidence="13">
        <text>L-seryl-[protein] + ATP = O-phospho-L-seryl-[protein] + ADP + H(+)</text>
        <dbReference type="Rhea" id="RHEA:17989"/>
        <dbReference type="Rhea" id="RHEA-COMP:9863"/>
        <dbReference type="Rhea" id="RHEA-COMP:11604"/>
        <dbReference type="ChEBI" id="CHEBI:15378"/>
        <dbReference type="ChEBI" id="CHEBI:29999"/>
        <dbReference type="ChEBI" id="CHEBI:30616"/>
        <dbReference type="ChEBI" id="CHEBI:83421"/>
        <dbReference type="ChEBI" id="CHEBI:456216"/>
    </reaction>
</comment>
<name>A0A5N6Q2N4_9ASTR</name>
<dbReference type="InterPro" id="IPR008271">
    <property type="entry name" value="Ser/Thr_kinase_AS"/>
</dbReference>
<evidence type="ECO:0000256" key="13">
    <source>
        <dbReference type="ARBA" id="ARBA00047558"/>
    </source>
</evidence>
<dbReference type="FunFam" id="1.10.510.10:FF:000084">
    <property type="entry name" value="Wall-associated receptor kinase 2"/>
    <property type="match status" value="1"/>
</dbReference>
<dbReference type="GO" id="GO:0005886">
    <property type="term" value="C:plasma membrane"/>
    <property type="evidence" value="ECO:0007669"/>
    <property type="project" value="TreeGrafter"/>
</dbReference>
<keyword evidence="12" id="KW-0325">Glycoprotein</keyword>
<dbReference type="GO" id="GO:0030247">
    <property type="term" value="F:polysaccharide binding"/>
    <property type="evidence" value="ECO:0007669"/>
    <property type="project" value="InterPro"/>
</dbReference>
<dbReference type="GO" id="GO:0004674">
    <property type="term" value="F:protein serine/threonine kinase activity"/>
    <property type="evidence" value="ECO:0007669"/>
    <property type="project" value="UniProtKB-KW"/>
</dbReference>
<dbReference type="Pfam" id="PF13947">
    <property type="entry name" value="GUB_WAK_bind"/>
    <property type="match status" value="2"/>
</dbReference>
<comment type="subcellular location">
    <subcellularLocation>
        <location evidence="1">Membrane</location>
        <topology evidence="1">Single-pass type I membrane protein</topology>
    </subcellularLocation>
</comment>
<proteinExistence type="predicted"/>
<dbReference type="InterPro" id="IPR001245">
    <property type="entry name" value="Ser-Thr/Tyr_kinase_cat_dom"/>
</dbReference>
<evidence type="ECO:0000256" key="8">
    <source>
        <dbReference type="ARBA" id="ARBA00022840"/>
    </source>
</evidence>
<evidence type="ECO:0000256" key="12">
    <source>
        <dbReference type="ARBA" id="ARBA00023180"/>
    </source>
</evidence>
<feature type="transmembrane region" description="Helical" evidence="15">
    <location>
        <begin position="588"/>
        <end position="611"/>
    </location>
</feature>
<dbReference type="GO" id="GO:0007166">
    <property type="term" value="P:cell surface receptor signaling pathway"/>
    <property type="evidence" value="ECO:0007669"/>
    <property type="project" value="InterPro"/>
</dbReference>
<sequence>MSFSHSTSPAVAKYAKAGCNDTCGNDVKIPFPFGIGADCAVNEWYIVECNNSTPYLSAALNRPEVLGVNLEDQTVIVSMPKFYGCQNPVPNSSKTMSMNLGESPFFFSKSHNKFVFEGCGTATMMMDGETVLTGCSTVCGNATHNYVNKCYGIGCCQIAIPRYLRSYNINITGLGEEDAACGSAFLVDQTNLYDQQIRSSDPYFYRNASFIPVSLLWTLTDSDQITCCRYYYPAKRKVDVFSGTQVETFKCVLEYEGVLEDGDLDHYNPYLVDGCTRYVPTTMYARRGCKDTCGNNVRIPYPFGIGVDCSANEWYIVDCIYSTPYLSALNQLEVLGVNLENQTVTVGTPMITDCQNPFRNSSEIMGVDLGGSPFFFSKPHNKFVFQGSCGTAALMTDNGSVVTGCSTTCRSIDRKNCFGMDDCCETTVPFYFKSYSINILNGSLEEKGGGCGSGFLVDGTSYHQRTWFSDRPFIFKNKSFVPVSLLWTLDQVTCCYYAIEDKRVKGDMIDGTTVDTRECRSPSYPLEGNPYLMYGCTYKDEPEPTEECRRCKDKGGSCDMKNMYDVDDLPSARNFVCYYPYHEKKTSLGVILGVSISMGVLFLVAFSYVMYKWIKKAKEKRQKKRFFKRNGGLLLKQQEEADPSLVDKTIHFTSRELQKATDNFNENRILGRGGQGTVYKGMLVDGRIVAVKKSKLVDESQLEHFINEVVILSQINHRNVVKLLGCCLETEVPVLVSEFIPNGTLYDQLHNETDEFPISLDMRLQIATEVAGAIAYLHSATSIPIYHRDVKTTNILLDEKYRAKVSDFGTSRFVSIDQTHLTTLVKGTFGYLDPEYFQSSQFTEKSDVYSFGVVLAELLTGEKPISLTRFGENRSLATHFMLAMEEGRVMSIFDAVVIKEGTRDDLLILANLTMRCLNLNGKHRPTMKEVAIELETIRRSHIPPMVQSNIGLATYAEELSMPTFGESSSTFLSFNESIDQ</sequence>
<comment type="catalytic activity">
    <reaction evidence="14">
        <text>L-threonyl-[protein] + ATP = O-phospho-L-threonyl-[protein] + ADP + H(+)</text>
        <dbReference type="Rhea" id="RHEA:46608"/>
        <dbReference type="Rhea" id="RHEA-COMP:11060"/>
        <dbReference type="Rhea" id="RHEA-COMP:11605"/>
        <dbReference type="ChEBI" id="CHEBI:15378"/>
        <dbReference type="ChEBI" id="CHEBI:30013"/>
        <dbReference type="ChEBI" id="CHEBI:30616"/>
        <dbReference type="ChEBI" id="CHEBI:61977"/>
        <dbReference type="ChEBI" id="CHEBI:456216"/>
    </reaction>
</comment>
<feature type="domain" description="Protein kinase" evidence="16">
    <location>
        <begin position="664"/>
        <end position="937"/>
    </location>
</feature>
<dbReference type="OrthoDB" id="1661790at2759"/>
<reference evidence="17 18" key="1">
    <citation type="submission" date="2019-05" db="EMBL/GenBank/DDBJ databases">
        <title>Mikania micrantha, genome provides insights into the molecular mechanism of rapid growth.</title>
        <authorList>
            <person name="Liu B."/>
        </authorList>
    </citation>
    <scope>NUCLEOTIDE SEQUENCE [LARGE SCALE GENOMIC DNA]</scope>
    <source>
        <strain evidence="17">NLD-2019</strain>
        <tissue evidence="17">Leaf</tissue>
    </source>
</reference>
<dbReference type="InterPro" id="IPR011009">
    <property type="entry name" value="Kinase-like_dom_sf"/>
</dbReference>
<evidence type="ECO:0000256" key="2">
    <source>
        <dbReference type="ARBA" id="ARBA00022527"/>
    </source>
</evidence>
<evidence type="ECO:0000256" key="1">
    <source>
        <dbReference type="ARBA" id="ARBA00004479"/>
    </source>
</evidence>
<keyword evidence="9 15" id="KW-1133">Transmembrane helix</keyword>
<gene>
    <name evidence="17" type="ORF">E3N88_01472</name>
</gene>
<keyword evidence="7" id="KW-0418">Kinase</keyword>